<comment type="subunit">
    <text evidence="4">Part of the 30S ribosomal subunit.</text>
</comment>
<evidence type="ECO:0000313" key="10">
    <source>
        <dbReference type="Proteomes" id="UP000065473"/>
    </source>
</evidence>
<dbReference type="Proteomes" id="UP000065473">
    <property type="component" value="Chromosome"/>
</dbReference>
<dbReference type="AlphaFoldDB" id="A0A0U3GTL8"/>
<dbReference type="HAMAP" id="MF_01343_A">
    <property type="entry name" value="Ribosomal_uS15_A"/>
    <property type="match status" value="1"/>
</dbReference>
<dbReference type="GO" id="GO:0006412">
    <property type="term" value="P:translation"/>
    <property type="evidence" value="ECO:0007669"/>
    <property type="project" value="UniProtKB-UniRule"/>
</dbReference>
<dbReference type="CDD" id="cd00353">
    <property type="entry name" value="Ribosomal_S15p_S13e"/>
    <property type="match status" value="1"/>
</dbReference>
<protein>
    <recommendedName>
        <fullName evidence="4">Small ribosomal subunit protein uS15</fullName>
    </recommendedName>
</protein>
<evidence type="ECO:0000256" key="2">
    <source>
        <dbReference type="ARBA" id="ARBA00022980"/>
    </source>
</evidence>
<proteinExistence type="inferred from homology"/>
<gene>
    <name evidence="4" type="primary">rps15</name>
    <name evidence="7" type="ORF">ATY89_02265</name>
    <name evidence="8" type="ORF">ATZ20_05300</name>
</gene>
<evidence type="ECO:0000256" key="3">
    <source>
        <dbReference type="ARBA" id="ARBA00023274"/>
    </source>
</evidence>
<dbReference type="PANTHER" id="PTHR11885">
    <property type="entry name" value="RIBOSOMAL PROTEIN S15P/S13E"/>
    <property type="match status" value="1"/>
</dbReference>
<dbReference type="GeneID" id="14551342"/>
<comment type="similarity">
    <text evidence="1 4 5">Belongs to the universal ribosomal protein uS15 family.</text>
</comment>
<sequence>MNKKRAKGNSHSIRPVRSGPPKWVRFTREEVELLVEELAKRGYPPSMIGMVLRDQYGVPLVKQITGRKLTAILQDRNMKPKIPEDLFNLMRRAVNIRRHLFEYPKDKSAKRGLEEVESKIRRLASYYKETGKLPQEWSYDPAKAELLVTGSLY</sequence>
<dbReference type="EMBL" id="CP013694">
    <property type="protein sequence ID" value="ALU28901.1"/>
    <property type="molecule type" value="Genomic_DNA"/>
</dbReference>
<dbReference type="EMBL" id="CP013695">
    <property type="protein sequence ID" value="ALU31624.1"/>
    <property type="molecule type" value="Genomic_DNA"/>
</dbReference>
<evidence type="ECO:0000313" key="8">
    <source>
        <dbReference type="EMBL" id="ALU31624.1"/>
    </source>
</evidence>
<dbReference type="OMA" id="MHTRRKG"/>
<dbReference type="SUPFAM" id="SSF47060">
    <property type="entry name" value="S15/NS1 RNA-binding domain"/>
    <property type="match status" value="1"/>
</dbReference>
<organism evidence="8 9">
    <name type="scientific">Sulfolobus acidocaldarius</name>
    <dbReference type="NCBI Taxonomy" id="2285"/>
    <lineage>
        <taxon>Archaea</taxon>
        <taxon>Thermoproteota</taxon>
        <taxon>Thermoprotei</taxon>
        <taxon>Sulfolobales</taxon>
        <taxon>Sulfolobaceae</taxon>
        <taxon>Sulfolobus</taxon>
    </lineage>
</organism>
<dbReference type="Gene3D" id="1.10.287.10">
    <property type="entry name" value="S15/NS1, RNA-binding"/>
    <property type="match status" value="1"/>
</dbReference>
<dbReference type="OrthoDB" id="6533at2157"/>
<accession>A0A0U3GTL8</accession>
<evidence type="ECO:0000256" key="4">
    <source>
        <dbReference type="HAMAP-Rule" id="MF_01343"/>
    </source>
</evidence>
<dbReference type="Proteomes" id="UP000060043">
    <property type="component" value="Chromosome"/>
</dbReference>
<evidence type="ECO:0000256" key="5">
    <source>
        <dbReference type="RuleBase" id="RU003919"/>
    </source>
</evidence>
<dbReference type="InterPro" id="IPR023029">
    <property type="entry name" value="Ribosomal_uS15_arc_euk"/>
</dbReference>
<name>A0A0U3GTL8_9CREN</name>
<keyword evidence="3 4" id="KW-0687">Ribonucleoprotein</keyword>
<dbReference type="SMART" id="SM01387">
    <property type="entry name" value="Ribosomal_S15"/>
    <property type="match status" value="1"/>
</dbReference>
<feature type="domain" description="Small ribosomal subunit protein uS15 N-terminal" evidence="6">
    <location>
        <begin position="1"/>
        <end position="58"/>
    </location>
</feature>
<evidence type="ECO:0000259" key="6">
    <source>
        <dbReference type="SMART" id="SM01386"/>
    </source>
</evidence>
<dbReference type="NCBIfam" id="NF006331">
    <property type="entry name" value="PRK08561.1"/>
    <property type="match status" value="1"/>
</dbReference>
<dbReference type="Pfam" id="PF08069">
    <property type="entry name" value="Ribosomal_S13_N"/>
    <property type="match status" value="1"/>
</dbReference>
<dbReference type="InterPro" id="IPR009068">
    <property type="entry name" value="uS15_NS1_RNA-bd_sf"/>
</dbReference>
<dbReference type="GO" id="GO:0022627">
    <property type="term" value="C:cytosolic small ribosomal subunit"/>
    <property type="evidence" value="ECO:0007669"/>
    <property type="project" value="TreeGrafter"/>
</dbReference>
<dbReference type="STRING" id="1435377.SUSAZ_03755"/>
<evidence type="ECO:0000256" key="1">
    <source>
        <dbReference type="ARBA" id="ARBA00008434"/>
    </source>
</evidence>
<dbReference type="InterPro" id="IPR000589">
    <property type="entry name" value="Ribosomal_uS15"/>
</dbReference>
<evidence type="ECO:0000313" key="7">
    <source>
        <dbReference type="EMBL" id="ALU28901.1"/>
    </source>
</evidence>
<dbReference type="RefSeq" id="WP_011277698.1">
    <property type="nucleotide sequence ID" value="NZ_BHWZ01000001.1"/>
</dbReference>
<dbReference type="GO" id="GO:0003735">
    <property type="term" value="F:structural constituent of ribosome"/>
    <property type="evidence" value="ECO:0007669"/>
    <property type="project" value="InterPro"/>
</dbReference>
<dbReference type="PaxDb" id="1435377-SUSAZ_03755"/>
<reference evidence="9 10" key="1">
    <citation type="submission" date="2015-12" db="EMBL/GenBank/DDBJ databases">
        <title>A stable core within a dynamic pangenome in Sulfolobus acidocaldarius.</title>
        <authorList>
            <person name="Anderson R."/>
            <person name="Kouris A."/>
            <person name="Seward C."/>
            <person name="Campbell K."/>
            <person name="Whitaker R."/>
        </authorList>
    </citation>
    <scope>NUCLEOTIDE SEQUENCE [LARGE SCALE GENOMIC DNA]</scope>
    <source>
        <strain evidence="7 10">GG12-C01-09</strain>
        <strain evidence="8 9">NG05B_CO5_07</strain>
    </source>
</reference>
<dbReference type="SMART" id="SM01386">
    <property type="entry name" value="Ribosomal_S13_N"/>
    <property type="match status" value="1"/>
</dbReference>
<dbReference type="SMR" id="A0A0U3GTL8"/>
<dbReference type="Pfam" id="PF00312">
    <property type="entry name" value="Ribosomal_S15"/>
    <property type="match status" value="1"/>
</dbReference>
<dbReference type="InterPro" id="IPR012606">
    <property type="entry name" value="Ribosomal_uS15_N"/>
</dbReference>
<keyword evidence="2 4" id="KW-0689">Ribosomal protein</keyword>
<dbReference type="Gene3D" id="4.10.860.130">
    <property type="match status" value="1"/>
</dbReference>
<dbReference type="GO" id="GO:0070181">
    <property type="term" value="F:small ribosomal subunit rRNA binding"/>
    <property type="evidence" value="ECO:0007669"/>
    <property type="project" value="TreeGrafter"/>
</dbReference>
<dbReference type="FunFam" id="1.10.287.10:FF:000003">
    <property type="entry name" value="40S ribosomal protein S13"/>
    <property type="match status" value="1"/>
</dbReference>
<dbReference type="PROSITE" id="PS00362">
    <property type="entry name" value="RIBOSOMAL_S15"/>
    <property type="match status" value="1"/>
</dbReference>
<dbReference type="PANTHER" id="PTHR11885:SF6">
    <property type="entry name" value="SMALL RIBOSOMAL SUBUNIT PROTEIN US15"/>
    <property type="match status" value="1"/>
</dbReference>
<evidence type="ECO:0000313" key="9">
    <source>
        <dbReference type="Proteomes" id="UP000060043"/>
    </source>
</evidence>